<evidence type="ECO:0000256" key="1">
    <source>
        <dbReference type="ARBA" id="ARBA00023157"/>
    </source>
</evidence>
<keyword evidence="1" id="KW-1015">Disulfide bond</keyword>
<comment type="caution">
    <text evidence="2">The sequence shown here is derived from an EMBL/GenBank/DDBJ whole genome shotgun (WGS) entry which is preliminary data.</text>
</comment>
<dbReference type="EMBL" id="CAJOBI010362542">
    <property type="protein sequence ID" value="CAF5226860.1"/>
    <property type="molecule type" value="Genomic_DNA"/>
</dbReference>
<gene>
    <name evidence="2" type="ORF">SMN809_LOCUS84991</name>
</gene>
<accession>A0A8S3KAM7</accession>
<protein>
    <submittedName>
        <fullName evidence="2">Uncharacterized protein</fullName>
    </submittedName>
</protein>
<feature type="non-terminal residue" evidence="2">
    <location>
        <position position="100"/>
    </location>
</feature>
<evidence type="ECO:0000313" key="2">
    <source>
        <dbReference type="EMBL" id="CAF5226860.1"/>
    </source>
</evidence>
<feature type="non-terminal residue" evidence="2">
    <location>
        <position position="1"/>
    </location>
</feature>
<dbReference type="AlphaFoldDB" id="A0A8S3KAM7"/>
<dbReference type="SUPFAM" id="SSF57424">
    <property type="entry name" value="LDL receptor-like module"/>
    <property type="match status" value="1"/>
</dbReference>
<name>A0A8S3KAM7_9BILA</name>
<sequence length="100" mass="11610">MYQCNNSPRCISVIGILDGQFDCPENDDEDIIQLYDKNLTDKLRHHFKCDVAKTYIHQSLLDNGECDCILDTYNWCEDEGINIQHVRKNISFQTTCDGFT</sequence>
<proteinExistence type="predicted"/>
<dbReference type="InterPro" id="IPR036055">
    <property type="entry name" value="LDL_receptor-like_sf"/>
</dbReference>
<dbReference type="Proteomes" id="UP000676336">
    <property type="component" value="Unassembled WGS sequence"/>
</dbReference>
<organism evidence="2 3">
    <name type="scientific">Rotaria magnacalcarata</name>
    <dbReference type="NCBI Taxonomy" id="392030"/>
    <lineage>
        <taxon>Eukaryota</taxon>
        <taxon>Metazoa</taxon>
        <taxon>Spiralia</taxon>
        <taxon>Gnathifera</taxon>
        <taxon>Rotifera</taxon>
        <taxon>Eurotatoria</taxon>
        <taxon>Bdelloidea</taxon>
        <taxon>Philodinida</taxon>
        <taxon>Philodinidae</taxon>
        <taxon>Rotaria</taxon>
    </lineage>
</organism>
<reference evidence="2" key="1">
    <citation type="submission" date="2021-02" db="EMBL/GenBank/DDBJ databases">
        <authorList>
            <person name="Nowell W R."/>
        </authorList>
    </citation>
    <scope>NUCLEOTIDE SEQUENCE</scope>
</reference>
<dbReference type="Gene3D" id="4.10.400.10">
    <property type="entry name" value="Low-density Lipoprotein Receptor"/>
    <property type="match status" value="1"/>
</dbReference>
<evidence type="ECO:0000313" key="3">
    <source>
        <dbReference type="Proteomes" id="UP000676336"/>
    </source>
</evidence>